<dbReference type="Pfam" id="PF04672">
    <property type="entry name" value="Methyltransf_19"/>
    <property type="match status" value="1"/>
</dbReference>
<dbReference type="RefSeq" id="WP_111166073.1">
    <property type="nucleotide sequence ID" value="NZ_POUA01000028.1"/>
</dbReference>
<protein>
    <submittedName>
        <fullName evidence="1">Uncharacterized protein</fullName>
    </submittedName>
</protein>
<reference evidence="1 2" key="1">
    <citation type="submission" date="2018-01" db="EMBL/GenBank/DDBJ databases">
        <title>Draft genome sequence of Sphaerisporangium sp. 7K107.</title>
        <authorList>
            <person name="Sahin N."/>
            <person name="Saygin H."/>
            <person name="Ay H."/>
        </authorList>
    </citation>
    <scope>NUCLEOTIDE SEQUENCE [LARGE SCALE GENOMIC DNA]</scope>
    <source>
        <strain evidence="1 2">7K107</strain>
    </source>
</reference>
<dbReference type="EMBL" id="POUA01000028">
    <property type="protein sequence ID" value="PZG53110.1"/>
    <property type="molecule type" value="Genomic_DNA"/>
</dbReference>
<dbReference type="AlphaFoldDB" id="A0A2W2HRB0"/>
<proteinExistence type="predicted"/>
<organism evidence="1 2">
    <name type="scientific">Spongiactinospora gelatinilytica</name>
    <dbReference type="NCBI Taxonomy" id="2666298"/>
    <lineage>
        <taxon>Bacteria</taxon>
        <taxon>Bacillati</taxon>
        <taxon>Actinomycetota</taxon>
        <taxon>Actinomycetes</taxon>
        <taxon>Streptosporangiales</taxon>
        <taxon>Streptosporangiaceae</taxon>
        <taxon>Spongiactinospora</taxon>
    </lineage>
</organism>
<dbReference type="InterPro" id="IPR006764">
    <property type="entry name" value="SAM_dep_MeTrfase_SAV2177_type"/>
</dbReference>
<dbReference type="Gene3D" id="3.40.50.150">
    <property type="entry name" value="Vaccinia Virus protein VP39"/>
    <property type="match status" value="1"/>
</dbReference>
<name>A0A2W2HRB0_9ACTN</name>
<comment type="caution">
    <text evidence="1">The sequence shown here is derived from an EMBL/GenBank/DDBJ whole genome shotgun (WGS) entry which is preliminary data.</text>
</comment>
<evidence type="ECO:0000313" key="1">
    <source>
        <dbReference type="EMBL" id="PZG53110.1"/>
    </source>
</evidence>
<gene>
    <name evidence="1" type="ORF">C1I98_06010</name>
</gene>
<sequence length="67" mass="7047">MTLDMSQPNVARIYDYLLGGKDNLPADRAIGDASIAQDPDIPAEDVGNAIFLGGIADLNAYGPLERG</sequence>
<evidence type="ECO:0000313" key="2">
    <source>
        <dbReference type="Proteomes" id="UP000248544"/>
    </source>
</evidence>
<dbReference type="InterPro" id="IPR029063">
    <property type="entry name" value="SAM-dependent_MTases_sf"/>
</dbReference>
<dbReference type="Proteomes" id="UP000248544">
    <property type="component" value="Unassembled WGS sequence"/>
</dbReference>
<keyword evidence="2" id="KW-1185">Reference proteome</keyword>
<accession>A0A2W2HRB0</accession>